<comment type="caution">
    <text evidence="2">The sequence shown here is derived from an EMBL/GenBank/DDBJ whole genome shotgun (WGS) entry which is preliminary data.</text>
</comment>
<keyword evidence="1" id="KW-0472">Membrane</keyword>
<evidence type="ECO:0000313" key="2">
    <source>
        <dbReference type="EMBL" id="KAH0856830.1"/>
    </source>
</evidence>
<proteinExistence type="predicted"/>
<dbReference type="Pfam" id="PF04724">
    <property type="entry name" value="Glyco_transf_17"/>
    <property type="match status" value="2"/>
</dbReference>
<accession>A0ABQ7XPE0</accession>
<evidence type="ECO:0000256" key="1">
    <source>
        <dbReference type="SAM" id="Phobius"/>
    </source>
</evidence>
<evidence type="ECO:0000313" key="3">
    <source>
        <dbReference type="Proteomes" id="UP000824890"/>
    </source>
</evidence>
<dbReference type="InterPro" id="IPR006813">
    <property type="entry name" value="Glyco_trans_17"/>
</dbReference>
<feature type="transmembrane region" description="Helical" evidence="1">
    <location>
        <begin position="20"/>
        <end position="41"/>
    </location>
</feature>
<dbReference type="EMBL" id="JAGKQM010000019">
    <property type="protein sequence ID" value="KAH0856830.1"/>
    <property type="molecule type" value="Genomic_DNA"/>
</dbReference>
<name>A0ABQ7XPE0_BRANA</name>
<reference evidence="2 3" key="1">
    <citation type="submission" date="2021-05" db="EMBL/GenBank/DDBJ databases">
        <title>Genome Assembly of Synthetic Allotetraploid Brassica napus Reveals Homoeologous Exchanges between Subgenomes.</title>
        <authorList>
            <person name="Davis J.T."/>
        </authorList>
    </citation>
    <scope>NUCLEOTIDE SEQUENCE [LARGE SCALE GENOMIC DNA]</scope>
    <source>
        <strain evidence="3">cv. Da-Ae</strain>
        <tissue evidence="2">Seedling</tissue>
    </source>
</reference>
<keyword evidence="1" id="KW-1133">Transmembrane helix</keyword>
<dbReference type="PANTHER" id="PTHR12224">
    <property type="entry name" value="BETA-1,4-MANNOSYL-GLYCOPROTEIN BETA-1,4-N-ACETYLGLUCOSAMINYL-TRANSFERASE"/>
    <property type="match status" value="1"/>
</dbReference>
<keyword evidence="1" id="KW-0812">Transmembrane</keyword>
<sequence>MKKGIFLKGMKSLRKPPRKLVLLANSCYPFLNMLFGILTNLQTLSYLFRPLWDKPPPPFRRIPHYYARERLHGAPLQSPRMDSADRTKASLRRHHLQQRARPPRAQVAGTGTIRLQVRILESNTTFTGIQSLSFSTPNRERFAFAEGKIVHGVFPGKEAFAPRPTTTTRPFLARRADNARAVIMSDAADEIPSPSHREVLLKLVRRDTRPFVMHLEMRDNFPVDYSSWSSVCAYIQPEMDSLPSLTTDGLDTVRRRVALQLLFQTSRRVRFQDERGYSHADRVKRKEFWTTPGYRKNICKGYDLFECFLRNSFKDLISKIGPIPPSASAVHLPAFLIQNAARFRFLLPGGCLREP</sequence>
<gene>
    <name evidence="2" type="ORF">HID58_085091</name>
</gene>
<dbReference type="Proteomes" id="UP000824890">
    <property type="component" value="Unassembled WGS sequence"/>
</dbReference>
<organism evidence="2 3">
    <name type="scientific">Brassica napus</name>
    <name type="common">Rape</name>
    <dbReference type="NCBI Taxonomy" id="3708"/>
    <lineage>
        <taxon>Eukaryota</taxon>
        <taxon>Viridiplantae</taxon>
        <taxon>Streptophyta</taxon>
        <taxon>Embryophyta</taxon>
        <taxon>Tracheophyta</taxon>
        <taxon>Spermatophyta</taxon>
        <taxon>Magnoliopsida</taxon>
        <taxon>eudicotyledons</taxon>
        <taxon>Gunneridae</taxon>
        <taxon>Pentapetalae</taxon>
        <taxon>rosids</taxon>
        <taxon>malvids</taxon>
        <taxon>Brassicales</taxon>
        <taxon>Brassicaceae</taxon>
        <taxon>Brassiceae</taxon>
        <taxon>Brassica</taxon>
    </lineage>
</organism>
<keyword evidence="3" id="KW-1185">Reference proteome</keyword>
<dbReference type="PANTHER" id="PTHR12224:SF25">
    <property type="entry name" value="BETA-1,4-N-ACETYLGLUCOSAMINYLTRANSFERASE FAMILY PROTEIN"/>
    <property type="match status" value="1"/>
</dbReference>
<protein>
    <submittedName>
        <fullName evidence="2">Uncharacterized protein</fullName>
    </submittedName>
</protein>